<comment type="caution">
    <text evidence="1">The sequence shown here is derived from an EMBL/GenBank/DDBJ whole genome shotgun (WGS) entry which is preliminary data.</text>
</comment>
<organism evidence="1 2">
    <name type="scientific">Cotesia glomerata</name>
    <name type="common">Lepidopteran parasitic wasp</name>
    <name type="synonym">Apanteles glomeratus</name>
    <dbReference type="NCBI Taxonomy" id="32391"/>
    <lineage>
        <taxon>Eukaryota</taxon>
        <taxon>Metazoa</taxon>
        <taxon>Ecdysozoa</taxon>
        <taxon>Arthropoda</taxon>
        <taxon>Hexapoda</taxon>
        <taxon>Insecta</taxon>
        <taxon>Pterygota</taxon>
        <taxon>Neoptera</taxon>
        <taxon>Endopterygota</taxon>
        <taxon>Hymenoptera</taxon>
        <taxon>Apocrita</taxon>
        <taxon>Ichneumonoidea</taxon>
        <taxon>Braconidae</taxon>
        <taxon>Microgastrinae</taxon>
        <taxon>Cotesia</taxon>
    </lineage>
</organism>
<accession>A0AAV7IKF1</accession>
<sequence length="284" mass="33297">MDNLREVLEEICRSISDDEISLKRKRVIIFKISKNLSQRQIDSWEKIYQLLQSNNMSEDVLTKTKSIIEIKVRSFLSKSRDKTNIKRRDVKAVSRTKIMKTKDIDKTLVAEFNKIKCEIKELPENLKLSPDFRNTFAATSHYYKHRFYTDPGNNQYLRVREYYEHIIESLNKLKENEVYQELLRKQEDTNVNVTAITQIYSACSKFSKGLSCHHEQARTLKSLAQGPEFARTMTSGRPSRVFQPTAPELSVVLGEAEPTNFHWLVLTWIFCGFSMSLFQEPKKR</sequence>
<protein>
    <submittedName>
        <fullName evidence="1">Uncharacterized protein</fullName>
    </submittedName>
</protein>
<name>A0AAV7IKF1_COTGL</name>
<dbReference type="EMBL" id="JAHXZJ010001119">
    <property type="protein sequence ID" value="KAH0553617.1"/>
    <property type="molecule type" value="Genomic_DNA"/>
</dbReference>
<evidence type="ECO:0000313" key="1">
    <source>
        <dbReference type="EMBL" id="KAH0553617.1"/>
    </source>
</evidence>
<dbReference type="Proteomes" id="UP000826195">
    <property type="component" value="Unassembled WGS sequence"/>
</dbReference>
<gene>
    <name evidence="1" type="ORF">KQX54_002723</name>
</gene>
<evidence type="ECO:0000313" key="2">
    <source>
        <dbReference type="Proteomes" id="UP000826195"/>
    </source>
</evidence>
<dbReference type="AlphaFoldDB" id="A0AAV7IKF1"/>
<keyword evidence="2" id="KW-1185">Reference proteome</keyword>
<reference evidence="1 2" key="1">
    <citation type="journal article" date="2021" name="J. Hered.">
        <title>A chromosome-level genome assembly of the parasitoid wasp, Cotesia glomerata (Hymenoptera: Braconidae).</title>
        <authorList>
            <person name="Pinto B.J."/>
            <person name="Weis J.J."/>
            <person name="Gamble T."/>
            <person name="Ode P.J."/>
            <person name="Paul R."/>
            <person name="Zaspel J.M."/>
        </authorList>
    </citation>
    <scope>NUCLEOTIDE SEQUENCE [LARGE SCALE GENOMIC DNA]</scope>
    <source>
        <strain evidence="1">CgM1</strain>
    </source>
</reference>
<proteinExistence type="predicted"/>